<dbReference type="EMBL" id="KV428244">
    <property type="protein sequence ID" value="KZT33396.1"/>
    <property type="molecule type" value="Genomic_DNA"/>
</dbReference>
<evidence type="ECO:0000313" key="2">
    <source>
        <dbReference type="EMBL" id="KZT33396.1"/>
    </source>
</evidence>
<reference evidence="2 3" key="1">
    <citation type="journal article" date="2016" name="Mol. Biol. Evol.">
        <title>Comparative Genomics of Early-Diverging Mushroom-Forming Fungi Provides Insights into the Origins of Lignocellulose Decay Capabilities.</title>
        <authorList>
            <person name="Nagy L.G."/>
            <person name="Riley R."/>
            <person name="Tritt A."/>
            <person name="Adam C."/>
            <person name="Daum C."/>
            <person name="Floudas D."/>
            <person name="Sun H."/>
            <person name="Yadav J.S."/>
            <person name="Pangilinan J."/>
            <person name="Larsson K.H."/>
            <person name="Matsuura K."/>
            <person name="Barry K."/>
            <person name="Labutti K."/>
            <person name="Kuo R."/>
            <person name="Ohm R.A."/>
            <person name="Bhattacharya S.S."/>
            <person name="Shirouzu T."/>
            <person name="Yoshinaga Y."/>
            <person name="Martin F.M."/>
            <person name="Grigoriev I.V."/>
            <person name="Hibbett D.S."/>
        </authorList>
    </citation>
    <scope>NUCLEOTIDE SEQUENCE [LARGE SCALE GENOMIC DNA]</scope>
    <source>
        <strain evidence="2 3">HHB10207 ss-3</strain>
    </source>
</reference>
<dbReference type="AlphaFoldDB" id="A0A165YM89"/>
<feature type="region of interest" description="Disordered" evidence="1">
    <location>
        <begin position="1"/>
        <end position="20"/>
    </location>
</feature>
<protein>
    <submittedName>
        <fullName evidence="2">Uncharacterized protein</fullName>
    </submittedName>
</protein>
<name>A0A165YM89_9AGAM</name>
<evidence type="ECO:0000313" key="3">
    <source>
        <dbReference type="Proteomes" id="UP000076798"/>
    </source>
</evidence>
<sequence length="58" mass="6508">MSQKRSAPVPDEPPDPSNSPIFQKLIELIEKQSTVLERQAQCLETLEKNVLKGSCRIS</sequence>
<evidence type="ECO:0000256" key="1">
    <source>
        <dbReference type="SAM" id="MobiDB-lite"/>
    </source>
</evidence>
<organism evidence="2 3">
    <name type="scientific">Sistotremastrum suecicum HHB10207 ss-3</name>
    <dbReference type="NCBI Taxonomy" id="1314776"/>
    <lineage>
        <taxon>Eukaryota</taxon>
        <taxon>Fungi</taxon>
        <taxon>Dikarya</taxon>
        <taxon>Basidiomycota</taxon>
        <taxon>Agaricomycotina</taxon>
        <taxon>Agaricomycetes</taxon>
        <taxon>Sistotremastrales</taxon>
        <taxon>Sistotremastraceae</taxon>
        <taxon>Sistotremastrum</taxon>
    </lineage>
</organism>
<proteinExistence type="predicted"/>
<gene>
    <name evidence="2" type="ORF">SISSUDRAFT_1054269</name>
</gene>
<keyword evidence="3" id="KW-1185">Reference proteome</keyword>
<accession>A0A165YM89</accession>
<dbReference type="Proteomes" id="UP000076798">
    <property type="component" value="Unassembled WGS sequence"/>
</dbReference>